<dbReference type="SUPFAM" id="SSF53901">
    <property type="entry name" value="Thiolase-like"/>
    <property type="match status" value="2"/>
</dbReference>
<dbReference type="NCBIfam" id="TIGR01930">
    <property type="entry name" value="AcCoA-C-Actrans"/>
    <property type="match status" value="1"/>
</dbReference>
<reference evidence="9 10" key="1">
    <citation type="submission" date="2018-07" db="EMBL/GenBank/DDBJ databases">
        <title>Genomic Encyclopedia of Type Strains, Phase III (KMG-III): the genomes of soil and plant-associated and newly described type strains.</title>
        <authorList>
            <person name="Whitman W."/>
        </authorList>
    </citation>
    <scope>NUCLEOTIDE SEQUENCE [LARGE SCALE GENOMIC DNA]</scope>
    <source>
        <strain evidence="9 10">CECT 8575</strain>
    </source>
</reference>
<evidence type="ECO:0000256" key="5">
    <source>
        <dbReference type="ARBA" id="ARBA00040529"/>
    </source>
</evidence>
<organism evidence="9 10">
    <name type="scientific">Halopolyspora algeriensis</name>
    <dbReference type="NCBI Taxonomy" id="1500506"/>
    <lineage>
        <taxon>Bacteria</taxon>
        <taxon>Bacillati</taxon>
        <taxon>Actinomycetota</taxon>
        <taxon>Actinomycetes</taxon>
        <taxon>Actinomycetes incertae sedis</taxon>
        <taxon>Halopolyspora</taxon>
    </lineage>
</organism>
<evidence type="ECO:0000256" key="4">
    <source>
        <dbReference type="ARBA" id="ARBA00023315"/>
    </source>
</evidence>
<dbReference type="GO" id="GO:0003985">
    <property type="term" value="F:acetyl-CoA C-acetyltransferase activity"/>
    <property type="evidence" value="ECO:0007669"/>
    <property type="project" value="UniProtKB-EC"/>
</dbReference>
<evidence type="ECO:0000256" key="1">
    <source>
        <dbReference type="ARBA" id="ARBA00010982"/>
    </source>
</evidence>
<dbReference type="InterPro" id="IPR002155">
    <property type="entry name" value="Thiolase"/>
</dbReference>
<keyword evidence="4 6" id="KW-0012">Acyltransferase</keyword>
<evidence type="ECO:0000313" key="10">
    <source>
        <dbReference type="Proteomes" id="UP000253495"/>
    </source>
</evidence>
<dbReference type="PROSITE" id="PS00099">
    <property type="entry name" value="THIOLASE_3"/>
    <property type="match status" value="1"/>
</dbReference>
<name>A0A368VBH2_9ACTN</name>
<dbReference type="Proteomes" id="UP000253495">
    <property type="component" value="Unassembled WGS sequence"/>
</dbReference>
<comment type="similarity">
    <text evidence="1 6">Belongs to the thiolase-like superfamily. Thiolase family.</text>
</comment>
<sequence>MARALLLDAARTPFGHYRGGLSGVRVDDLAALPLAELLRRHGSSGSDRLDPENIDDILYGNTNGAGEENRNVARMAALLAGLPATVPGVTVNRLGASGGESLVQAARAVRAGDAELLVAGGVEGTSRAPFVIPRAEQALPDRLEVVSTAFGWRLVNPKMPSEWTVPLGRAAEQVAVELGITRARMDAYALRSHRRAAAAWDAGVHDGFAFPVTTPGGGVLRRDESVRADTSEAKLAKLSPAFSSEGPVTAGNSSQPGDGALAALVGTERCAEHLGVEPLGELVGSAVVAAEPHRFTLAPVSAIRRLLDRLGATTGDVHLWEINETFAAVVLSIMHHLQDVDRERVNVHGGAIAYGHPLGASMPRTVVDLCRHLRHRGGGLGIAAACVGVGQGVAIAVRVG</sequence>
<dbReference type="EC" id="2.3.1.9" evidence="2"/>
<evidence type="ECO:0000259" key="8">
    <source>
        <dbReference type="Pfam" id="PF02803"/>
    </source>
</evidence>
<evidence type="ECO:0000313" key="9">
    <source>
        <dbReference type="EMBL" id="RCW38466.1"/>
    </source>
</evidence>
<dbReference type="PIRSF" id="PIRSF000429">
    <property type="entry name" value="Ac-CoA_Ac_transf"/>
    <property type="match status" value="1"/>
</dbReference>
<evidence type="ECO:0000256" key="3">
    <source>
        <dbReference type="ARBA" id="ARBA00022679"/>
    </source>
</evidence>
<evidence type="ECO:0000256" key="6">
    <source>
        <dbReference type="RuleBase" id="RU003557"/>
    </source>
</evidence>
<feature type="domain" description="Thiolase N-terminal" evidence="7">
    <location>
        <begin position="7"/>
        <end position="267"/>
    </location>
</feature>
<dbReference type="PANTHER" id="PTHR18919:SF107">
    <property type="entry name" value="ACETYL-COA ACETYLTRANSFERASE, CYTOSOLIC"/>
    <property type="match status" value="1"/>
</dbReference>
<proteinExistence type="inferred from homology"/>
<evidence type="ECO:0000256" key="2">
    <source>
        <dbReference type="ARBA" id="ARBA00012705"/>
    </source>
</evidence>
<dbReference type="InterPro" id="IPR020616">
    <property type="entry name" value="Thiolase_N"/>
</dbReference>
<feature type="domain" description="Thiolase C-terminal" evidence="8">
    <location>
        <begin position="277"/>
        <end position="398"/>
    </location>
</feature>
<dbReference type="OrthoDB" id="5167532at2"/>
<keyword evidence="3 6" id="KW-0808">Transferase</keyword>
<dbReference type="InterPro" id="IPR020610">
    <property type="entry name" value="Thiolase_AS"/>
</dbReference>
<accession>A0A368VBH2</accession>
<dbReference type="RefSeq" id="WP_114455044.1">
    <property type="nucleotide sequence ID" value="NZ_QPJC01000022.1"/>
</dbReference>
<evidence type="ECO:0000259" key="7">
    <source>
        <dbReference type="Pfam" id="PF00108"/>
    </source>
</evidence>
<dbReference type="InterPro" id="IPR016039">
    <property type="entry name" value="Thiolase-like"/>
</dbReference>
<dbReference type="Pfam" id="PF02803">
    <property type="entry name" value="Thiolase_C"/>
    <property type="match status" value="1"/>
</dbReference>
<dbReference type="EMBL" id="QPJC01000022">
    <property type="protein sequence ID" value="RCW38466.1"/>
    <property type="molecule type" value="Genomic_DNA"/>
</dbReference>
<dbReference type="Gene3D" id="3.40.47.10">
    <property type="match status" value="1"/>
</dbReference>
<gene>
    <name evidence="9" type="ORF">DFQ14_1229</name>
</gene>
<dbReference type="AlphaFoldDB" id="A0A368VBH2"/>
<dbReference type="Pfam" id="PF00108">
    <property type="entry name" value="Thiolase_N"/>
    <property type="match status" value="1"/>
</dbReference>
<comment type="caution">
    <text evidence="9">The sequence shown here is derived from an EMBL/GenBank/DDBJ whole genome shotgun (WGS) entry which is preliminary data.</text>
</comment>
<dbReference type="CDD" id="cd00751">
    <property type="entry name" value="thiolase"/>
    <property type="match status" value="1"/>
</dbReference>
<keyword evidence="10" id="KW-1185">Reference proteome</keyword>
<protein>
    <recommendedName>
        <fullName evidence="5">Probable acetyl-CoA acetyltransferase</fullName>
        <ecNumber evidence="2">2.3.1.9</ecNumber>
    </recommendedName>
</protein>
<dbReference type="InterPro" id="IPR020617">
    <property type="entry name" value="Thiolase_C"/>
</dbReference>
<dbReference type="PANTHER" id="PTHR18919">
    <property type="entry name" value="ACETYL-COA C-ACYLTRANSFERASE"/>
    <property type="match status" value="1"/>
</dbReference>